<dbReference type="GO" id="GO:0004826">
    <property type="term" value="F:phenylalanine-tRNA ligase activity"/>
    <property type="evidence" value="ECO:0007669"/>
    <property type="project" value="UniProtKB-EC"/>
</dbReference>
<dbReference type="InterPro" id="IPR045864">
    <property type="entry name" value="aa-tRNA-synth_II/BPL/LPL"/>
</dbReference>
<evidence type="ECO:0000259" key="15">
    <source>
        <dbReference type="PROSITE" id="PS50862"/>
    </source>
</evidence>
<sequence>MRNPVVARRLAISHACCRLHRINTTRSYAGLIHSNSHDAPHADRGPSIVVDKQGSAVHINGQIYSLDSWSNVTPGILAKTTRKLHLHPSHPISIIRSHIENHFATFKPLNNYHPVVTTRQNFDDLYIPVDHPSRNISDNYYINQTTMLRAHTSAHQLQGLRSGASKFLISGDVYRRDEIDASHYPVFHQMEGFQYFDMSVPSITADQVNADIAIQTPTIANKIHTFDDTVINVRNPIQSSHPIEAAMPVIAHLKHSLNSMVRMLFHDEPDLQVKWVDAYFPFTSPSWEMEVLYQGKWLELCGCGVVHQGIMNAAGENLLSAISIQDYKIGWAFGFGLERLAMVLFDIPDIRLFWSQDPRFLDQFAGGKIFKFQPFSKYPPCIKDMSFWLGEEWNENNFCSVVREVAGDIVEDVKKIDDFVHSKTNKRSMCYRIVYRSMDRNVTNEEINNIQEVVRNQVQEKLGVELR</sequence>
<dbReference type="FunFam" id="3.30.70.380:FF:000002">
    <property type="entry name" value="phenylalanine--tRNA ligase, mitochondrial"/>
    <property type="match status" value="1"/>
</dbReference>
<gene>
    <name evidence="17" type="ORF">BC938DRAFT_473199</name>
</gene>
<dbReference type="InterPro" id="IPR004530">
    <property type="entry name" value="Phe-tRNA-synth_IIc_mito"/>
</dbReference>
<evidence type="ECO:0000256" key="11">
    <source>
        <dbReference type="ARBA" id="ARBA00031194"/>
    </source>
</evidence>
<accession>A0A433QTK5</accession>
<protein>
    <recommendedName>
        <fullName evidence="14">Phenylalanine--tRNA ligase, mitochondrial</fullName>
        <ecNumber evidence="3">6.1.1.20</ecNumber>
    </recommendedName>
    <alternativeName>
        <fullName evidence="11">Phenylalanyl-tRNA synthetase</fullName>
    </alternativeName>
</protein>
<evidence type="ECO:0000256" key="12">
    <source>
        <dbReference type="ARBA" id="ARBA00049255"/>
    </source>
</evidence>
<keyword evidence="4" id="KW-0436">Ligase</keyword>
<feature type="domain" description="Aminoacyl-transfer RNA synthetases class-II family profile" evidence="15">
    <location>
        <begin position="171"/>
        <end position="358"/>
    </location>
</feature>
<dbReference type="GO" id="GO:0005524">
    <property type="term" value="F:ATP binding"/>
    <property type="evidence" value="ECO:0007669"/>
    <property type="project" value="UniProtKB-KW"/>
</dbReference>
<dbReference type="SMART" id="SM00896">
    <property type="entry name" value="FDX-ACB"/>
    <property type="match status" value="1"/>
</dbReference>
<comment type="catalytic activity">
    <reaction evidence="12">
        <text>tRNA(Phe) + L-phenylalanine + ATP = L-phenylalanyl-tRNA(Phe) + AMP + diphosphate + H(+)</text>
        <dbReference type="Rhea" id="RHEA:19413"/>
        <dbReference type="Rhea" id="RHEA-COMP:9668"/>
        <dbReference type="Rhea" id="RHEA-COMP:9699"/>
        <dbReference type="ChEBI" id="CHEBI:15378"/>
        <dbReference type="ChEBI" id="CHEBI:30616"/>
        <dbReference type="ChEBI" id="CHEBI:33019"/>
        <dbReference type="ChEBI" id="CHEBI:58095"/>
        <dbReference type="ChEBI" id="CHEBI:78442"/>
        <dbReference type="ChEBI" id="CHEBI:78531"/>
        <dbReference type="ChEBI" id="CHEBI:456215"/>
        <dbReference type="EC" id="6.1.1.20"/>
    </reaction>
</comment>
<dbReference type="InterPro" id="IPR036690">
    <property type="entry name" value="Fdx_antiC-bd_sf"/>
</dbReference>
<dbReference type="EMBL" id="RBNJ01001519">
    <property type="protein sequence ID" value="RUS33077.1"/>
    <property type="molecule type" value="Genomic_DNA"/>
</dbReference>
<evidence type="ECO:0000256" key="8">
    <source>
        <dbReference type="ARBA" id="ARBA00022946"/>
    </source>
</evidence>
<keyword evidence="7" id="KW-0648">Protein biosynthesis</keyword>
<evidence type="ECO:0000313" key="18">
    <source>
        <dbReference type="Proteomes" id="UP000274822"/>
    </source>
</evidence>
<comment type="similarity">
    <text evidence="2">Belongs to the class-II aminoacyl-tRNA synthetase family.</text>
</comment>
<proteinExistence type="inferred from homology"/>
<reference evidence="17 18" key="1">
    <citation type="journal article" date="2018" name="New Phytol.">
        <title>Phylogenomics of Endogonaceae and evolution of mycorrhizas within Mucoromycota.</title>
        <authorList>
            <person name="Chang Y."/>
            <person name="Desiro A."/>
            <person name="Na H."/>
            <person name="Sandor L."/>
            <person name="Lipzen A."/>
            <person name="Clum A."/>
            <person name="Barry K."/>
            <person name="Grigoriev I.V."/>
            <person name="Martin F.M."/>
            <person name="Stajich J.E."/>
            <person name="Smith M.E."/>
            <person name="Bonito G."/>
            <person name="Spatafora J.W."/>
        </authorList>
    </citation>
    <scope>NUCLEOTIDE SEQUENCE [LARGE SCALE GENOMIC DNA]</scope>
    <source>
        <strain evidence="17 18">AD002</strain>
    </source>
</reference>
<dbReference type="Gene3D" id="3.30.70.380">
    <property type="entry name" value="Ferrodoxin-fold anticodon-binding domain"/>
    <property type="match status" value="1"/>
</dbReference>
<evidence type="ECO:0000259" key="16">
    <source>
        <dbReference type="PROSITE" id="PS51447"/>
    </source>
</evidence>
<dbReference type="PROSITE" id="PS51447">
    <property type="entry name" value="FDX_ACB"/>
    <property type="match status" value="1"/>
</dbReference>
<comment type="function">
    <text evidence="13">Is responsible for the charging of tRNA(Phe) with phenylalanine in mitochondrial translation.</text>
</comment>
<evidence type="ECO:0000256" key="2">
    <source>
        <dbReference type="ARBA" id="ARBA00008226"/>
    </source>
</evidence>
<dbReference type="InterPro" id="IPR002319">
    <property type="entry name" value="Phenylalanyl-tRNA_Synthase"/>
</dbReference>
<dbReference type="CDD" id="cd00496">
    <property type="entry name" value="PheRS_alpha_core"/>
    <property type="match status" value="1"/>
</dbReference>
<dbReference type="SUPFAM" id="SSF55681">
    <property type="entry name" value="Class II aaRS and biotin synthetases"/>
    <property type="match status" value="1"/>
</dbReference>
<dbReference type="PROSITE" id="PS50862">
    <property type="entry name" value="AA_TRNA_LIGASE_II"/>
    <property type="match status" value="1"/>
</dbReference>
<evidence type="ECO:0000256" key="4">
    <source>
        <dbReference type="ARBA" id="ARBA00022598"/>
    </source>
</evidence>
<comment type="subcellular location">
    <subcellularLocation>
        <location evidence="1">Mitochondrion matrix</location>
    </subcellularLocation>
</comment>
<dbReference type="InterPro" id="IPR006195">
    <property type="entry name" value="aa-tRNA-synth_II"/>
</dbReference>
<evidence type="ECO:0000256" key="10">
    <source>
        <dbReference type="ARBA" id="ARBA00023146"/>
    </source>
</evidence>
<name>A0A433QTK5_9FUNG</name>
<dbReference type="SUPFAM" id="SSF54991">
    <property type="entry name" value="Anticodon-binding domain of PheRS"/>
    <property type="match status" value="1"/>
</dbReference>
<dbReference type="GO" id="GO:0000049">
    <property type="term" value="F:tRNA binding"/>
    <property type="evidence" value="ECO:0007669"/>
    <property type="project" value="InterPro"/>
</dbReference>
<dbReference type="GO" id="GO:0006432">
    <property type="term" value="P:phenylalanyl-tRNA aminoacylation"/>
    <property type="evidence" value="ECO:0007669"/>
    <property type="project" value="InterPro"/>
</dbReference>
<evidence type="ECO:0000313" key="17">
    <source>
        <dbReference type="EMBL" id="RUS33077.1"/>
    </source>
</evidence>
<dbReference type="FunFam" id="3.30.930.10:FF:000053">
    <property type="entry name" value="Phenylalanyl-tRNA synthetase mitochondrial"/>
    <property type="match status" value="1"/>
</dbReference>
<dbReference type="Pfam" id="PF01409">
    <property type="entry name" value="tRNA-synt_2d"/>
    <property type="match status" value="2"/>
</dbReference>
<dbReference type="NCBIfam" id="TIGR00469">
    <property type="entry name" value="pheS_mito"/>
    <property type="match status" value="1"/>
</dbReference>
<evidence type="ECO:0000256" key="6">
    <source>
        <dbReference type="ARBA" id="ARBA00022840"/>
    </source>
</evidence>
<organism evidence="17 18">
    <name type="scientific">Jimgerdemannia flammicorona</name>
    <dbReference type="NCBI Taxonomy" id="994334"/>
    <lineage>
        <taxon>Eukaryota</taxon>
        <taxon>Fungi</taxon>
        <taxon>Fungi incertae sedis</taxon>
        <taxon>Mucoromycota</taxon>
        <taxon>Mucoromycotina</taxon>
        <taxon>Endogonomycetes</taxon>
        <taxon>Endogonales</taxon>
        <taxon>Endogonaceae</taxon>
        <taxon>Jimgerdemannia</taxon>
    </lineage>
</organism>
<keyword evidence="18" id="KW-1185">Reference proteome</keyword>
<dbReference type="InterPro" id="IPR005121">
    <property type="entry name" value="Fdx_antiC-bd"/>
</dbReference>
<evidence type="ECO:0000256" key="14">
    <source>
        <dbReference type="ARBA" id="ARBA00073229"/>
    </source>
</evidence>
<feature type="domain" description="FDX-ACB" evidence="16">
    <location>
        <begin position="376"/>
        <end position="467"/>
    </location>
</feature>
<keyword evidence="6" id="KW-0067">ATP-binding</keyword>
<evidence type="ECO:0000256" key="7">
    <source>
        <dbReference type="ARBA" id="ARBA00022917"/>
    </source>
</evidence>
<evidence type="ECO:0000256" key="9">
    <source>
        <dbReference type="ARBA" id="ARBA00023128"/>
    </source>
</evidence>
<keyword evidence="5" id="KW-0547">Nucleotide-binding</keyword>
<evidence type="ECO:0000256" key="5">
    <source>
        <dbReference type="ARBA" id="ARBA00022741"/>
    </source>
</evidence>
<dbReference type="Pfam" id="PF03147">
    <property type="entry name" value="FDX-ACB"/>
    <property type="match status" value="1"/>
</dbReference>
<keyword evidence="10" id="KW-0030">Aminoacyl-tRNA synthetase</keyword>
<comment type="caution">
    <text evidence="17">The sequence shown here is derived from an EMBL/GenBank/DDBJ whole genome shotgun (WGS) entry which is preliminary data.</text>
</comment>
<dbReference type="Proteomes" id="UP000274822">
    <property type="component" value="Unassembled WGS sequence"/>
</dbReference>
<evidence type="ECO:0000256" key="1">
    <source>
        <dbReference type="ARBA" id="ARBA00004305"/>
    </source>
</evidence>
<dbReference type="GO" id="GO:0005759">
    <property type="term" value="C:mitochondrial matrix"/>
    <property type="evidence" value="ECO:0007669"/>
    <property type="project" value="UniProtKB-SubCell"/>
</dbReference>
<dbReference type="Gene3D" id="3.30.930.10">
    <property type="entry name" value="Bira Bifunctional Protein, Domain 2"/>
    <property type="match status" value="1"/>
</dbReference>
<keyword evidence="8" id="KW-0809">Transit peptide</keyword>
<dbReference type="PANTHER" id="PTHR11538:SF41">
    <property type="entry name" value="PHENYLALANINE--TRNA LIGASE, MITOCHONDRIAL"/>
    <property type="match status" value="1"/>
</dbReference>
<dbReference type="EC" id="6.1.1.20" evidence="3"/>
<keyword evidence="9" id="KW-0496">Mitochondrion</keyword>
<evidence type="ECO:0000256" key="3">
    <source>
        <dbReference type="ARBA" id="ARBA00012814"/>
    </source>
</evidence>
<dbReference type="PANTHER" id="PTHR11538">
    <property type="entry name" value="PHENYLALANYL-TRNA SYNTHETASE"/>
    <property type="match status" value="1"/>
</dbReference>
<dbReference type="AlphaFoldDB" id="A0A433QTK5"/>
<evidence type="ECO:0000256" key="13">
    <source>
        <dbReference type="ARBA" id="ARBA00057761"/>
    </source>
</evidence>